<keyword evidence="4" id="KW-0732">Signal</keyword>
<keyword evidence="5" id="KW-0967">Endosome</keyword>
<dbReference type="GO" id="GO:0019243">
    <property type="term" value="P:methylglyoxal catabolic process to D-lactate via S-lactoyl-glutathione"/>
    <property type="evidence" value="ECO:0007669"/>
    <property type="project" value="TreeGrafter"/>
</dbReference>
<dbReference type="Gene3D" id="3.40.50.880">
    <property type="match status" value="1"/>
</dbReference>
<evidence type="ECO:0000256" key="5">
    <source>
        <dbReference type="ARBA" id="ARBA00022753"/>
    </source>
</evidence>
<dbReference type="PANTHER" id="PTHR48094">
    <property type="entry name" value="PROTEIN/NUCLEIC ACID DEGLYCASE DJ-1-RELATED"/>
    <property type="match status" value="1"/>
</dbReference>
<keyword evidence="3" id="KW-0964">Secreted</keyword>
<evidence type="ECO:0000313" key="11">
    <source>
        <dbReference type="Proteomes" id="UP000887116"/>
    </source>
</evidence>
<sequence>MNISKELGKQKINQLCYIVTVNITNVMANARHNCLIVLSQNKDGNSAQSFIQSFTLLHTNFTVQISTPGGKPLEFIKQDDQSRRWLNEFRMKSLAIPISLQTIDPHRYSCLLIPHSPGAAFDLCNDKDLGQILKNFIQEKKPICAIGMGVAALFSANEDDSWLFSKYSLTSVSIFEMAKSPDFENYSIIPEDMIKDKLASYSCSEPDEVHVVIDRHLITGQNEQSTITAVQNLILLHNQKYARKEKSPH</sequence>
<protein>
    <recommendedName>
        <fullName evidence="6">Glutamine amidotransferase-like class 1 domain-containing protein 1</fullName>
    </recommendedName>
    <alternativeName>
        <fullName evidence="8">Ferry endosomal RAB5 effector complex subunit 5</fullName>
    </alternativeName>
    <alternativeName>
        <fullName evidence="7">Parkinson disease 7 domain-containing protein 1</fullName>
    </alternativeName>
</protein>
<evidence type="ECO:0000256" key="9">
    <source>
        <dbReference type="ARBA" id="ARBA00045408"/>
    </source>
</evidence>
<dbReference type="InterPro" id="IPR050325">
    <property type="entry name" value="Prot/Nucl_acid_deglycase"/>
</dbReference>
<evidence type="ECO:0000256" key="6">
    <source>
        <dbReference type="ARBA" id="ARBA00039189"/>
    </source>
</evidence>
<evidence type="ECO:0000256" key="8">
    <source>
        <dbReference type="ARBA" id="ARBA00044823"/>
    </source>
</evidence>
<dbReference type="OrthoDB" id="543156at2759"/>
<dbReference type="AlphaFoldDB" id="A0A8X6LJR6"/>
<keyword evidence="11" id="KW-1185">Reference proteome</keyword>
<dbReference type="SUPFAM" id="SSF52317">
    <property type="entry name" value="Class I glutamine amidotransferase-like"/>
    <property type="match status" value="1"/>
</dbReference>
<accession>A0A8X6LJR6</accession>
<dbReference type="GO" id="GO:0005769">
    <property type="term" value="C:early endosome"/>
    <property type="evidence" value="ECO:0007669"/>
    <property type="project" value="UniProtKB-SubCell"/>
</dbReference>
<evidence type="ECO:0000256" key="7">
    <source>
        <dbReference type="ARBA" id="ARBA00042130"/>
    </source>
</evidence>
<proteinExistence type="predicted"/>
<evidence type="ECO:0000256" key="4">
    <source>
        <dbReference type="ARBA" id="ARBA00022729"/>
    </source>
</evidence>
<comment type="subcellular location">
    <subcellularLocation>
        <location evidence="1">Early endosome</location>
    </subcellularLocation>
    <subcellularLocation>
        <location evidence="2">Secreted</location>
    </subcellularLocation>
</comment>
<organism evidence="10 11">
    <name type="scientific">Trichonephila clavata</name>
    <name type="common">Joro spider</name>
    <name type="synonym">Nephila clavata</name>
    <dbReference type="NCBI Taxonomy" id="2740835"/>
    <lineage>
        <taxon>Eukaryota</taxon>
        <taxon>Metazoa</taxon>
        <taxon>Ecdysozoa</taxon>
        <taxon>Arthropoda</taxon>
        <taxon>Chelicerata</taxon>
        <taxon>Arachnida</taxon>
        <taxon>Araneae</taxon>
        <taxon>Araneomorphae</taxon>
        <taxon>Entelegynae</taxon>
        <taxon>Araneoidea</taxon>
        <taxon>Nephilidae</taxon>
        <taxon>Trichonephila</taxon>
    </lineage>
</organism>
<evidence type="ECO:0000256" key="2">
    <source>
        <dbReference type="ARBA" id="ARBA00004613"/>
    </source>
</evidence>
<dbReference type="GO" id="GO:0019172">
    <property type="term" value="F:glyoxalase III activity"/>
    <property type="evidence" value="ECO:0007669"/>
    <property type="project" value="TreeGrafter"/>
</dbReference>
<dbReference type="InterPro" id="IPR029062">
    <property type="entry name" value="Class_I_gatase-like"/>
</dbReference>
<evidence type="ECO:0000313" key="10">
    <source>
        <dbReference type="EMBL" id="GFR10942.1"/>
    </source>
</evidence>
<evidence type="ECO:0000256" key="3">
    <source>
        <dbReference type="ARBA" id="ARBA00022525"/>
    </source>
</evidence>
<gene>
    <name evidence="10" type="primary">gatd1</name>
    <name evidence="10" type="ORF">TNCT_469321</name>
</gene>
<evidence type="ECO:0000256" key="1">
    <source>
        <dbReference type="ARBA" id="ARBA00004412"/>
    </source>
</evidence>
<dbReference type="EMBL" id="BMAO01006729">
    <property type="protein sequence ID" value="GFR10942.1"/>
    <property type="molecule type" value="Genomic_DNA"/>
</dbReference>
<dbReference type="GO" id="GO:0005576">
    <property type="term" value="C:extracellular region"/>
    <property type="evidence" value="ECO:0007669"/>
    <property type="project" value="UniProtKB-SubCell"/>
</dbReference>
<comment type="function">
    <text evidence="9">Component of the FERRY complex (Five-subunit Endosomal Rab5 and RNA/ribosome intermediary). The FERRY complex directly interacts with mRNAs and RAB5A, and functions as a RAB5A effector involved in the localization and the distribution of specific mRNAs most likely by mediating their endosomal transport. The complex recruits mRNAs and ribosomes to early endosomes through direct mRNA-interaction.</text>
</comment>
<keyword evidence="10" id="KW-0315">Glutamine amidotransferase</keyword>
<dbReference type="Proteomes" id="UP000887116">
    <property type="component" value="Unassembled WGS sequence"/>
</dbReference>
<name>A0A8X6LJR6_TRICU</name>
<comment type="caution">
    <text evidence="10">The sequence shown here is derived from an EMBL/GenBank/DDBJ whole genome shotgun (WGS) entry which is preliminary data.</text>
</comment>
<dbReference type="PANTHER" id="PTHR48094:SF18">
    <property type="entry name" value="GLUTAMINE AMIDOTRANSFERASE-LIKE CLASS 1 DOMAIN-CONTAINING PROTEIN 1"/>
    <property type="match status" value="1"/>
</dbReference>
<reference evidence="10" key="1">
    <citation type="submission" date="2020-07" db="EMBL/GenBank/DDBJ databases">
        <title>Multicomponent nature underlies the extraordinary mechanical properties of spider dragline silk.</title>
        <authorList>
            <person name="Kono N."/>
            <person name="Nakamura H."/>
            <person name="Mori M."/>
            <person name="Yoshida Y."/>
            <person name="Ohtoshi R."/>
            <person name="Malay A.D."/>
            <person name="Moran D.A.P."/>
            <person name="Tomita M."/>
            <person name="Numata K."/>
            <person name="Arakawa K."/>
        </authorList>
    </citation>
    <scope>NUCLEOTIDE SEQUENCE</scope>
</reference>